<feature type="domain" description="AMP-dependent synthetase/ligase" evidence="5">
    <location>
        <begin position="287"/>
        <end position="487"/>
    </location>
</feature>
<reference evidence="7" key="2">
    <citation type="submission" date="2023-05" db="EMBL/GenBank/DDBJ databases">
        <authorList>
            <person name="Fouks B."/>
        </authorList>
    </citation>
    <scope>NUCLEOTIDE SEQUENCE</scope>
    <source>
        <strain evidence="7">Stay&amp;Tobe</strain>
        <tissue evidence="7">Testes</tissue>
    </source>
</reference>
<feature type="non-terminal residue" evidence="7">
    <location>
        <position position="625"/>
    </location>
</feature>
<dbReference type="SUPFAM" id="SSF56801">
    <property type="entry name" value="Acetyl-CoA synthetase-like"/>
    <property type="match status" value="1"/>
</dbReference>
<evidence type="ECO:0000256" key="1">
    <source>
        <dbReference type="ARBA" id="ARBA00004275"/>
    </source>
</evidence>
<name>A0AAD8EH60_DIPPU</name>
<dbReference type="GO" id="GO:0046949">
    <property type="term" value="P:fatty-acyl-CoA biosynthetic process"/>
    <property type="evidence" value="ECO:0007669"/>
    <property type="project" value="TreeGrafter"/>
</dbReference>
<dbReference type="EMBL" id="JASPKZ010004554">
    <property type="protein sequence ID" value="KAJ9590143.1"/>
    <property type="molecule type" value="Genomic_DNA"/>
</dbReference>
<evidence type="ECO:0000259" key="5">
    <source>
        <dbReference type="Pfam" id="PF00501"/>
    </source>
</evidence>
<accession>A0AAD8EH60</accession>
<dbReference type="Gene3D" id="3.40.50.12780">
    <property type="entry name" value="N-terminal domain of ligase-like"/>
    <property type="match status" value="1"/>
</dbReference>
<dbReference type="Pfam" id="PF13193">
    <property type="entry name" value="AMP-binding_C"/>
    <property type="match status" value="1"/>
</dbReference>
<keyword evidence="4" id="KW-0812">Transmembrane</keyword>
<proteinExistence type="inferred from homology"/>
<dbReference type="CDD" id="cd05911">
    <property type="entry name" value="Firefly_Luc_like"/>
    <property type="match status" value="1"/>
</dbReference>
<comment type="similarity">
    <text evidence="2">Belongs to the ATP-dependent AMP-binding enzyme family.</text>
</comment>
<dbReference type="GO" id="GO:0004467">
    <property type="term" value="F:long-chain fatty acid-CoA ligase activity"/>
    <property type="evidence" value="ECO:0007669"/>
    <property type="project" value="TreeGrafter"/>
</dbReference>
<keyword evidence="4" id="KW-1133">Transmembrane helix</keyword>
<comment type="caution">
    <text evidence="7">The sequence shown here is derived from an EMBL/GenBank/DDBJ whole genome shotgun (WGS) entry which is preliminary data.</text>
</comment>
<keyword evidence="3" id="KW-0576">Peroxisome</keyword>
<dbReference type="InterPro" id="IPR000873">
    <property type="entry name" value="AMP-dep_synth/lig_dom"/>
</dbReference>
<evidence type="ECO:0000256" key="3">
    <source>
        <dbReference type="ARBA" id="ARBA00023140"/>
    </source>
</evidence>
<evidence type="ECO:0000259" key="6">
    <source>
        <dbReference type="Pfam" id="PF13193"/>
    </source>
</evidence>
<dbReference type="AlphaFoldDB" id="A0AAD8EH60"/>
<dbReference type="GO" id="GO:0005777">
    <property type="term" value="C:peroxisome"/>
    <property type="evidence" value="ECO:0007669"/>
    <property type="project" value="UniProtKB-SubCell"/>
</dbReference>
<keyword evidence="8" id="KW-1185">Reference proteome</keyword>
<evidence type="ECO:0000313" key="7">
    <source>
        <dbReference type="EMBL" id="KAJ9590143.1"/>
    </source>
</evidence>
<feature type="domain" description="AMP-binding enzyme C-terminal" evidence="6">
    <location>
        <begin position="538"/>
        <end position="613"/>
    </location>
</feature>
<feature type="transmembrane region" description="Helical" evidence="4">
    <location>
        <begin position="33"/>
        <end position="55"/>
    </location>
</feature>
<evidence type="ECO:0000256" key="4">
    <source>
        <dbReference type="SAM" id="Phobius"/>
    </source>
</evidence>
<dbReference type="Proteomes" id="UP001233999">
    <property type="component" value="Unassembled WGS sequence"/>
</dbReference>
<evidence type="ECO:0000256" key="2">
    <source>
        <dbReference type="ARBA" id="ARBA00006432"/>
    </source>
</evidence>
<organism evidence="7 8">
    <name type="scientific">Diploptera punctata</name>
    <name type="common">Pacific beetle cockroach</name>
    <dbReference type="NCBI Taxonomy" id="6984"/>
    <lineage>
        <taxon>Eukaryota</taxon>
        <taxon>Metazoa</taxon>
        <taxon>Ecdysozoa</taxon>
        <taxon>Arthropoda</taxon>
        <taxon>Hexapoda</taxon>
        <taxon>Insecta</taxon>
        <taxon>Pterygota</taxon>
        <taxon>Neoptera</taxon>
        <taxon>Polyneoptera</taxon>
        <taxon>Dictyoptera</taxon>
        <taxon>Blattodea</taxon>
        <taxon>Blaberoidea</taxon>
        <taxon>Blaberidae</taxon>
        <taxon>Diplopterinae</taxon>
        <taxon>Diploptera</taxon>
    </lineage>
</organism>
<feature type="domain" description="AMP-dependent synthetase/ligase" evidence="5">
    <location>
        <begin position="167"/>
        <end position="249"/>
    </location>
</feature>
<reference evidence="7" key="1">
    <citation type="journal article" date="2023" name="IScience">
        <title>Live-bearing cockroach genome reveals convergent evolutionary mechanisms linked to viviparity in insects and beyond.</title>
        <authorList>
            <person name="Fouks B."/>
            <person name="Harrison M.C."/>
            <person name="Mikhailova A.A."/>
            <person name="Marchal E."/>
            <person name="English S."/>
            <person name="Carruthers M."/>
            <person name="Jennings E.C."/>
            <person name="Chiamaka E.L."/>
            <person name="Frigard R.A."/>
            <person name="Pippel M."/>
            <person name="Attardo G.M."/>
            <person name="Benoit J.B."/>
            <person name="Bornberg-Bauer E."/>
            <person name="Tobe S.S."/>
        </authorList>
    </citation>
    <scope>NUCLEOTIDE SEQUENCE</scope>
    <source>
        <strain evidence="7">Stay&amp;Tobe</strain>
    </source>
</reference>
<gene>
    <name evidence="7" type="ORF">L9F63_016728</name>
</gene>
<dbReference type="PANTHER" id="PTHR24096:SF422">
    <property type="entry name" value="BCDNA.GH02901"/>
    <property type="match status" value="1"/>
</dbReference>
<sequence length="625" mass="68651">RNAKCFCFGCESSVLRPCTFTCWRIQFLKLQPLILGVFTTVLPIWIFSGSARFMYATSTLTTTISVLAVEGEFSLYPSEDVNVVKSPYKNVTVPNVNIVDFTWNMVDKVPDKTALAFTATVAMVILKISGLTNQKADITYAHIMANGIKRQTVDKLPVSRQPLRMPVVLPNTPEFPLVFFGAIRAGLIVTTVNPVFTPDEIVKQLRDSGAVCMVTIPEIHGNVHKAVKIMEAERRGKIPIIVTAGMTDTAVAPDGSIKLEDMTSSSVDVSGVVSTQMNSEDVVCCRVRLSHRNLITNCLQIQDEPQLCAAIKASGDFQEVVPALLPFYHIYGMVALAIASLHFGSKIVTVPKFEPVHFITTIVKQKATLLYLVPPLIQFMASHPDVKSSYFDSVRVVNNGAAPVGPNDVDRLLKKAPQITFSQGYGLTETSPVCSLMEKGSKKYMSSGKPLPSTEMKVINRETGVSLGPDEPGEVCVRGPQVMLGYHNNPQATAETIDSAGWLHTGDMGYYDKDNDFYIIDRYKELIKVKGLQVAPAELEDILRSHPGVTDAAVIGIPDERKGEVPRAYIVLKDSKLSESEVKKFVSDKVSEHKQLAGGVEFVDAIPKNPSGKILRRKLKELYNK</sequence>
<dbReference type="PANTHER" id="PTHR24096">
    <property type="entry name" value="LONG-CHAIN-FATTY-ACID--COA LIGASE"/>
    <property type="match status" value="1"/>
</dbReference>
<dbReference type="Gene3D" id="3.30.300.30">
    <property type="match status" value="1"/>
</dbReference>
<dbReference type="InterPro" id="IPR042099">
    <property type="entry name" value="ANL_N_sf"/>
</dbReference>
<protein>
    <submittedName>
        <fullName evidence="7">Uncharacterized protein</fullName>
    </submittedName>
</protein>
<keyword evidence="4" id="KW-0472">Membrane</keyword>
<dbReference type="Pfam" id="PF00501">
    <property type="entry name" value="AMP-binding"/>
    <property type="match status" value="2"/>
</dbReference>
<dbReference type="FunFam" id="3.30.300.30:FF:000007">
    <property type="entry name" value="4-coumarate--CoA ligase 2"/>
    <property type="match status" value="1"/>
</dbReference>
<dbReference type="InterPro" id="IPR025110">
    <property type="entry name" value="AMP-bd_C"/>
</dbReference>
<comment type="subcellular location">
    <subcellularLocation>
        <location evidence="1">Peroxisome</location>
    </subcellularLocation>
</comment>
<evidence type="ECO:0000313" key="8">
    <source>
        <dbReference type="Proteomes" id="UP001233999"/>
    </source>
</evidence>
<dbReference type="InterPro" id="IPR045851">
    <property type="entry name" value="AMP-bd_C_sf"/>
</dbReference>